<dbReference type="AlphaFoldDB" id="A0AAD7KEL4"/>
<evidence type="ECO:0000313" key="3">
    <source>
        <dbReference type="Proteomes" id="UP001215280"/>
    </source>
</evidence>
<proteinExistence type="predicted"/>
<evidence type="ECO:0000256" key="1">
    <source>
        <dbReference type="SAM" id="MobiDB-lite"/>
    </source>
</evidence>
<accession>A0AAD7KEL4</accession>
<name>A0AAD7KEL4_9AGAR</name>
<protein>
    <submittedName>
        <fullName evidence="2">Uncharacterized protein</fullName>
    </submittedName>
</protein>
<feature type="region of interest" description="Disordered" evidence="1">
    <location>
        <begin position="89"/>
        <end position="108"/>
    </location>
</feature>
<evidence type="ECO:0000313" key="2">
    <source>
        <dbReference type="EMBL" id="KAJ7783985.1"/>
    </source>
</evidence>
<dbReference type="EMBL" id="JARJLG010000002">
    <property type="protein sequence ID" value="KAJ7783985.1"/>
    <property type="molecule type" value="Genomic_DNA"/>
</dbReference>
<organism evidence="2 3">
    <name type="scientific">Mycena maculata</name>
    <dbReference type="NCBI Taxonomy" id="230809"/>
    <lineage>
        <taxon>Eukaryota</taxon>
        <taxon>Fungi</taxon>
        <taxon>Dikarya</taxon>
        <taxon>Basidiomycota</taxon>
        <taxon>Agaricomycotina</taxon>
        <taxon>Agaricomycetes</taxon>
        <taxon>Agaricomycetidae</taxon>
        <taxon>Agaricales</taxon>
        <taxon>Marasmiineae</taxon>
        <taxon>Mycenaceae</taxon>
        <taxon>Mycena</taxon>
    </lineage>
</organism>
<sequence>MSYSCCLRIDSRVTPGDTQEPAQGLSLIDDVKDKERDLLRGWVVLHLEHRMEATAEEAQTALRETLNLGILNEGNGVEPSRSASCGRYERTAKGAGKQGDVGGRERDNIGKKRDCCRCQHTPDSRTAGNIPTWSDNIVSDPDNPVTSWRALASADMTGWGSVSDPIKASALSG</sequence>
<reference evidence="2" key="1">
    <citation type="submission" date="2023-03" db="EMBL/GenBank/DDBJ databases">
        <title>Massive genome expansion in bonnet fungi (Mycena s.s.) driven by repeated elements and novel gene families across ecological guilds.</title>
        <authorList>
            <consortium name="Lawrence Berkeley National Laboratory"/>
            <person name="Harder C.B."/>
            <person name="Miyauchi S."/>
            <person name="Viragh M."/>
            <person name="Kuo A."/>
            <person name="Thoen E."/>
            <person name="Andreopoulos B."/>
            <person name="Lu D."/>
            <person name="Skrede I."/>
            <person name="Drula E."/>
            <person name="Henrissat B."/>
            <person name="Morin E."/>
            <person name="Kohler A."/>
            <person name="Barry K."/>
            <person name="LaButti K."/>
            <person name="Morin E."/>
            <person name="Salamov A."/>
            <person name="Lipzen A."/>
            <person name="Mereny Z."/>
            <person name="Hegedus B."/>
            <person name="Baldrian P."/>
            <person name="Stursova M."/>
            <person name="Weitz H."/>
            <person name="Taylor A."/>
            <person name="Grigoriev I.V."/>
            <person name="Nagy L.G."/>
            <person name="Martin F."/>
            <person name="Kauserud H."/>
        </authorList>
    </citation>
    <scope>NUCLEOTIDE SEQUENCE</scope>
    <source>
        <strain evidence="2">CBHHK188m</strain>
    </source>
</reference>
<comment type="caution">
    <text evidence="2">The sequence shown here is derived from an EMBL/GenBank/DDBJ whole genome shotgun (WGS) entry which is preliminary data.</text>
</comment>
<gene>
    <name evidence="2" type="ORF">DFH07DRAFT_764350</name>
</gene>
<dbReference type="Proteomes" id="UP001215280">
    <property type="component" value="Unassembled WGS sequence"/>
</dbReference>
<keyword evidence="3" id="KW-1185">Reference proteome</keyword>